<evidence type="ECO:0000313" key="1">
    <source>
        <dbReference type="EMBL" id="TVZ70238.1"/>
    </source>
</evidence>
<dbReference type="NCBIfam" id="TIGR02616">
    <property type="entry name" value="tnaC_leader"/>
    <property type="match status" value="1"/>
</dbReference>
<name>A0A559T6K3_SERFO</name>
<reference evidence="1" key="1">
    <citation type="submission" date="2019-06" db="EMBL/GenBank/DDBJ databases">
        <authorList>
            <person name="Deangelis K."/>
            <person name="Huntemann M."/>
            <person name="Clum A."/>
            <person name="Pillay M."/>
            <person name="Palaniappan K."/>
            <person name="Varghese N."/>
            <person name="Mikhailova N."/>
            <person name="Stamatis D."/>
            <person name="Reddy T."/>
            <person name="Daum C."/>
            <person name="Shapiro N."/>
            <person name="Ivanova N."/>
            <person name="Kyrpides N."/>
            <person name="Woyke T."/>
        </authorList>
    </citation>
    <scope>NUCLEOTIDE SEQUENCE [LARGE SCALE GENOMIC DNA]</scope>
    <source>
        <strain evidence="1">128R</strain>
    </source>
</reference>
<accession>A0A559T6K3</accession>
<dbReference type="InterPro" id="IPR012620">
    <property type="entry name" value="Trp_operon_leader_peptide"/>
</dbReference>
<proteinExistence type="predicted"/>
<dbReference type="GO" id="GO:0031556">
    <property type="term" value="P:transcriptional attenuation by ribosome"/>
    <property type="evidence" value="ECO:0007669"/>
    <property type="project" value="InterPro"/>
</dbReference>
<organism evidence="1">
    <name type="scientific">Serratia fonticola</name>
    <dbReference type="NCBI Taxonomy" id="47917"/>
    <lineage>
        <taxon>Bacteria</taxon>
        <taxon>Pseudomonadati</taxon>
        <taxon>Pseudomonadota</taxon>
        <taxon>Gammaproteobacteria</taxon>
        <taxon>Enterobacterales</taxon>
        <taxon>Yersiniaceae</taxon>
        <taxon>Serratia</taxon>
    </lineage>
</organism>
<dbReference type="AlphaFoldDB" id="A0A559T6K3"/>
<protein>
    <submittedName>
        <fullName evidence="1">Tryptophanase leader peptide</fullName>
    </submittedName>
</protein>
<dbReference type="EMBL" id="VISQ01000001">
    <property type="protein sequence ID" value="TVZ70238.1"/>
    <property type="molecule type" value="Genomic_DNA"/>
</dbReference>
<sequence>MKHKSFYRLIAAGGLNSWYNIDPRITDDFPR</sequence>
<reference evidence="1" key="2">
    <citation type="submission" date="2019-08" db="EMBL/GenBank/DDBJ databases">
        <title>Investigation of anaerobic lignin degradation for improved lignocellulosic biofuels.</title>
        <authorList>
            <person name="Deangelis K.PhD."/>
        </authorList>
    </citation>
    <scope>NUCLEOTIDE SEQUENCE [LARGE SCALE GENOMIC DNA]</scope>
    <source>
        <strain evidence="1">128R</strain>
    </source>
</reference>
<gene>
    <name evidence="1" type="ORF">FHU10_2795</name>
</gene>
<comment type="caution">
    <text evidence="1">The sequence shown here is derived from an EMBL/GenBank/DDBJ whole genome shotgun (WGS) entry which is preliminary data.</text>
</comment>
<dbReference type="OrthoDB" id="6574310at2"/>